<gene>
    <name evidence="2" type="ORF">AM202_04402</name>
</gene>
<keyword evidence="1" id="KW-0472">Membrane</keyword>
<keyword evidence="1" id="KW-0812">Transmembrane</keyword>
<keyword evidence="1" id="KW-1133">Transmembrane helix</keyword>
<dbReference type="EMBL" id="ACFT01000143">
    <property type="protein sequence ID" value="EEV25434.1"/>
    <property type="molecule type" value="Genomic_DNA"/>
</dbReference>
<dbReference type="Proteomes" id="UP000003394">
    <property type="component" value="Unassembled WGS sequence"/>
</dbReference>
<protein>
    <submittedName>
        <fullName evidence="2">Phage-related membrane protein</fullName>
    </submittedName>
</protein>
<evidence type="ECO:0000313" key="3">
    <source>
        <dbReference type="Proteomes" id="UP000003394"/>
    </source>
</evidence>
<dbReference type="Pfam" id="PF10734">
    <property type="entry name" value="DUF2523"/>
    <property type="match status" value="1"/>
</dbReference>
<sequence>MNVLISLVTSLLGFIFKGVVAKFFIFFSLFYITTEFIPVIIDLFIPNNLIPDLNELFGQLPESIWYFLNTFQFPLGISLFVSAMLARFIIRRLPIIG</sequence>
<accession>A0ABP2GU64</accession>
<dbReference type="RefSeq" id="WP_005821717.1">
    <property type="nucleotide sequence ID" value="NZ_ACFT01000143.1"/>
</dbReference>
<evidence type="ECO:0000256" key="1">
    <source>
        <dbReference type="SAM" id="Phobius"/>
    </source>
</evidence>
<comment type="caution">
    <text evidence="2">The sequence shown here is derived from an EMBL/GenBank/DDBJ whole genome shotgun (WGS) entry which is preliminary data.</text>
</comment>
<organism evidence="2 3">
    <name type="scientific">Actinobacillus minor 202</name>
    <dbReference type="NCBI Taxonomy" id="591023"/>
    <lineage>
        <taxon>Bacteria</taxon>
        <taxon>Pseudomonadati</taxon>
        <taxon>Pseudomonadota</taxon>
        <taxon>Gammaproteobacteria</taxon>
        <taxon>Pasteurellales</taxon>
        <taxon>Pasteurellaceae</taxon>
        <taxon>Actinobacillus</taxon>
    </lineage>
</organism>
<keyword evidence="3" id="KW-1185">Reference proteome</keyword>
<proteinExistence type="predicted"/>
<evidence type="ECO:0000313" key="2">
    <source>
        <dbReference type="EMBL" id="EEV25434.1"/>
    </source>
</evidence>
<dbReference type="InterPro" id="IPR019670">
    <property type="entry name" value="DUF2523"/>
</dbReference>
<feature type="transmembrane region" description="Helical" evidence="1">
    <location>
        <begin position="64"/>
        <end position="90"/>
    </location>
</feature>
<name>A0ABP2GU64_9PAST</name>
<reference evidence="2 3" key="1">
    <citation type="journal article" date="2010" name="Vet. Microbiol.">
        <title>Production of haemolysins by strains of the Actinobacillus minor/porcitonsillarum complex.</title>
        <authorList>
            <person name="Arya G."/>
            <person name="Niven D.F."/>
        </authorList>
    </citation>
    <scope>NUCLEOTIDE SEQUENCE [LARGE SCALE GENOMIC DNA]</scope>
    <source>
        <strain evidence="3">strain 202</strain>
    </source>
</reference>